<dbReference type="SUPFAM" id="SSF55073">
    <property type="entry name" value="Nucleotide cyclase"/>
    <property type="match status" value="1"/>
</dbReference>
<dbReference type="Pfam" id="PF00990">
    <property type="entry name" value="GGDEF"/>
    <property type="match status" value="1"/>
</dbReference>
<feature type="domain" description="GGDEF" evidence="3">
    <location>
        <begin position="365"/>
        <end position="497"/>
    </location>
</feature>
<dbReference type="Pfam" id="PF00563">
    <property type="entry name" value="EAL"/>
    <property type="match status" value="1"/>
</dbReference>
<dbReference type="EMBL" id="CP053840">
    <property type="protein sequence ID" value="QKF67481.1"/>
    <property type="molecule type" value="Genomic_DNA"/>
</dbReference>
<evidence type="ECO:0000259" key="2">
    <source>
        <dbReference type="PROSITE" id="PS50883"/>
    </source>
</evidence>
<dbReference type="InterPro" id="IPR029787">
    <property type="entry name" value="Nucleotide_cyclase"/>
</dbReference>
<evidence type="ECO:0000313" key="5">
    <source>
        <dbReference type="Proteomes" id="UP000503482"/>
    </source>
</evidence>
<evidence type="ECO:0000313" key="4">
    <source>
        <dbReference type="EMBL" id="QKF67481.1"/>
    </source>
</evidence>
<dbReference type="Gene3D" id="3.30.70.270">
    <property type="match status" value="1"/>
</dbReference>
<feature type="domain" description="EAL" evidence="2">
    <location>
        <begin position="505"/>
        <end position="758"/>
    </location>
</feature>
<dbReference type="CDD" id="cd18773">
    <property type="entry name" value="PDC1_HK_sensor"/>
    <property type="match status" value="1"/>
</dbReference>
<proteinExistence type="predicted"/>
<dbReference type="PROSITE" id="PS50887">
    <property type="entry name" value="GGDEF"/>
    <property type="match status" value="1"/>
</dbReference>
<sequence>MAILKKNVWLIFYVLTLFFLLLFTILCYSSWKTIHNRYQTTQENMVKLIIDSTNSLFKTQETILNIVGNRFLEDSHYKDNPKAISTLNATLKDNPSMFSIALVSPTGEMTFVNGGYDVSTFPNLLQQEESRKSFEETLKSHKMVFGRTYYFAAIKQWITPIRKAIRDENGTIITIITAALRVNDSFGKLSINFDKDHNHQISIIRDGDYYFQYISNNKTDNHTIYSSPISNKVIESIRQSILDTHHLTMDDLRQKETLVSFVHKDSDSNKYFTSMQYDVMHKLWISARIPYSLLQNDFFIRVGIFFSIFILIESIFFFLFRIIDKAEVKRSEDLIFQATHDPLTSLPNRMYLQKNINHWLFKEAPAFSILYIDMDRFKNINDNFGHQYGDFLLVELSKRLKMLIPENGVIIRYGGDEFVLFTRLTNDNALLTLGNNIIEAISKPYKINNLILSVGASIGIAKYPDHGETLDMLLRASDIAMYESKKIKSNAKLFVNSMEESYLMNIIIEQELKKAVDNHELFMVYQPQIDASGYIHGIEALVRWNNAILGSVPPDKFIPVAETSGQMLKIGHFIIDYTLREIKEVQKILNITFQTSINISVRQFMEVGFLTHFLNAIESAELYQVSITIEITENLLIEDIQYILPLLEEIRGYGIQISMDDFGTGYSSLSMLRRLPIDELKIDKSFVDTIVEEIAAQKMVQNIIAIGKNLNMHILAEGVETKEQSALLKAFGCDRFQGYYFSKPLLKDDLISFFQNHEKGQLIS</sequence>
<dbReference type="PROSITE" id="PS50883">
    <property type="entry name" value="EAL"/>
    <property type="match status" value="1"/>
</dbReference>
<dbReference type="InterPro" id="IPR000160">
    <property type="entry name" value="GGDEF_dom"/>
</dbReference>
<name>A0AAE7E579_9BACT</name>
<protein>
    <submittedName>
        <fullName evidence="4">RNase II stability modulator (GGDEF/EAL domains)</fullName>
    </submittedName>
</protein>
<keyword evidence="1" id="KW-0472">Membrane</keyword>
<dbReference type="PANTHER" id="PTHR44757:SF2">
    <property type="entry name" value="BIOFILM ARCHITECTURE MAINTENANCE PROTEIN MBAA"/>
    <property type="match status" value="1"/>
</dbReference>
<dbReference type="CDD" id="cd01948">
    <property type="entry name" value="EAL"/>
    <property type="match status" value="1"/>
</dbReference>
<accession>A0AAE7E579</accession>
<dbReference type="InterPro" id="IPR035919">
    <property type="entry name" value="EAL_sf"/>
</dbReference>
<evidence type="ECO:0000256" key="1">
    <source>
        <dbReference type="SAM" id="Phobius"/>
    </source>
</evidence>
<dbReference type="SUPFAM" id="SSF141868">
    <property type="entry name" value="EAL domain-like"/>
    <property type="match status" value="1"/>
</dbReference>
<dbReference type="InterPro" id="IPR001633">
    <property type="entry name" value="EAL_dom"/>
</dbReference>
<reference evidence="4 5" key="1">
    <citation type="submission" date="2020-05" db="EMBL/GenBank/DDBJ databases">
        <title>Complete genome sequencing of Campylobacter and Arcobacter type strains.</title>
        <authorList>
            <person name="Miller W.G."/>
            <person name="Yee E."/>
        </authorList>
    </citation>
    <scope>NUCLEOTIDE SEQUENCE [LARGE SCALE GENOMIC DNA]</scope>
    <source>
        <strain evidence="4 5">LMG 26156</strain>
    </source>
</reference>
<dbReference type="InterPro" id="IPR043128">
    <property type="entry name" value="Rev_trsase/Diguanyl_cyclase"/>
</dbReference>
<feature type="transmembrane region" description="Helical" evidence="1">
    <location>
        <begin position="298"/>
        <end position="320"/>
    </location>
</feature>
<evidence type="ECO:0000259" key="3">
    <source>
        <dbReference type="PROSITE" id="PS50887"/>
    </source>
</evidence>
<organism evidence="4 5">
    <name type="scientific">Arcobacter venerupis</name>
    <dbReference type="NCBI Taxonomy" id="1054033"/>
    <lineage>
        <taxon>Bacteria</taxon>
        <taxon>Pseudomonadati</taxon>
        <taxon>Campylobacterota</taxon>
        <taxon>Epsilonproteobacteria</taxon>
        <taxon>Campylobacterales</taxon>
        <taxon>Arcobacteraceae</taxon>
        <taxon>Arcobacter</taxon>
    </lineage>
</organism>
<keyword evidence="1" id="KW-0812">Transmembrane</keyword>
<keyword evidence="5" id="KW-1185">Reference proteome</keyword>
<dbReference type="SMART" id="SM00267">
    <property type="entry name" value="GGDEF"/>
    <property type="match status" value="1"/>
</dbReference>
<dbReference type="CDD" id="cd01949">
    <property type="entry name" value="GGDEF"/>
    <property type="match status" value="1"/>
</dbReference>
<dbReference type="PANTHER" id="PTHR44757">
    <property type="entry name" value="DIGUANYLATE CYCLASE DGCP"/>
    <property type="match status" value="1"/>
</dbReference>
<dbReference type="InterPro" id="IPR052155">
    <property type="entry name" value="Biofilm_reg_signaling"/>
</dbReference>
<dbReference type="Gene3D" id="3.30.450.20">
    <property type="entry name" value="PAS domain"/>
    <property type="match status" value="1"/>
</dbReference>
<dbReference type="Gene3D" id="3.20.20.450">
    <property type="entry name" value="EAL domain"/>
    <property type="match status" value="1"/>
</dbReference>
<gene>
    <name evidence="4" type="ORF">AVENP_1940</name>
</gene>
<dbReference type="NCBIfam" id="TIGR00254">
    <property type="entry name" value="GGDEF"/>
    <property type="match status" value="1"/>
</dbReference>
<feature type="transmembrane region" description="Helical" evidence="1">
    <location>
        <begin position="7"/>
        <end position="31"/>
    </location>
</feature>
<keyword evidence="1" id="KW-1133">Transmembrane helix</keyword>
<dbReference type="SMART" id="SM00052">
    <property type="entry name" value="EAL"/>
    <property type="match status" value="1"/>
</dbReference>
<dbReference type="RefSeq" id="WP_128357954.1">
    <property type="nucleotide sequence ID" value="NZ_CP053840.1"/>
</dbReference>
<dbReference type="AlphaFoldDB" id="A0AAE7E579"/>
<dbReference type="KEGG" id="avp:AVENP_1940"/>
<dbReference type="Proteomes" id="UP000503482">
    <property type="component" value="Chromosome"/>
</dbReference>